<reference evidence="2 3" key="1">
    <citation type="submission" date="2024-06" db="EMBL/GenBank/DDBJ databases">
        <title>Genomic Encyclopedia of Type Strains, Phase IV (KMG-IV): sequencing the most valuable type-strain genomes for metagenomic binning, comparative biology and taxonomic classification.</title>
        <authorList>
            <person name="Goeker M."/>
        </authorList>
    </citation>
    <scope>NUCLEOTIDE SEQUENCE [LARGE SCALE GENOMIC DNA]</scope>
    <source>
        <strain evidence="2 3">DSM 29388</strain>
    </source>
</reference>
<dbReference type="RefSeq" id="WP_354505674.1">
    <property type="nucleotide sequence ID" value="NZ_JBEPMO010000001.1"/>
</dbReference>
<evidence type="ECO:0000313" key="3">
    <source>
        <dbReference type="Proteomes" id="UP001549146"/>
    </source>
</evidence>
<dbReference type="InterPro" id="IPR012337">
    <property type="entry name" value="RNaseH-like_sf"/>
</dbReference>
<feature type="domain" description="Predicted 3'-5' exonuclease PolB-like" evidence="1">
    <location>
        <begin position="62"/>
        <end position="222"/>
    </location>
</feature>
<dbReference type="Gene3D" id="3.30.420.10">
    <property type="entry name" value="Ribonuclease H-like superfamily/Ribonuclease H"/>
    <property type="match status" value="1"/>
</dbReference>
<name>A0ABV2LPT9_9FLAO</name>
<dbReference type="EMBL" id="JBEPMO010000001">
    <property type="protein sequence ID" value="MET3730579.1"/>
    <property type="molecule type" value="Genomic_DNA"/>
</dbReference>
<dbReference type="InterPro" id="IPR036397">
    <property type="entry name" value="RNaseH_sf"/>
</dbReference>
<organism evidence="2 3">
    <name type="scientific">Moheibacter stercoris</name>
    <dbReference type="NCBI Taxonomy" id="1628251"/>
    <lineage>
        <taxon>Bacteria</taxon>
        <taxon>Pseudomonadati</taxon>
        <taxon>Bacteroidota</taxon>
        <taxon>Flavobacteriia</taxon>
        <taxon>Flavobacteriales</taxon>
        <taxon>Weeksellaceae</taxon>
        <taxon>Moheibacter</taxon>
    </lineage>
</organism>
<dbReference type="CDD" id="cd05782">
    <property type="entry name" value="DNA_polB_like1_exo"/>
    <property type="match status" value="1"/>
</dbReference>
<dbReference type="SUPFAM" id="SSF53098">
    <property type="entry name" value="Ribonuclease H-like"/>
    <property type="match status" value="1"/>
</dbReference>
<dbReference type="InterPro" id="IPR019288">
    <property type="entry name" value="3'-5'_exonuclease_PolB-like"/>
</dbReference>
<accession>A0ABV2LPT9</accession>
<sequence>MLKKLPAQKILFLDIETVPMVQNWTDLPQDWQELWAKKIERQLGENETPADFYEKRAGILAEFGKIICISCGIIHQEDKIKIKSFYGDDEKSLLQDFIDLIQSNYFDAQILLCAHNGKEFDFPYLARRMVIHQLEIPNVLNFQGKKPWEIPHLDTMELWKFGDYKHYTSLNLLAKVLGIPTPKDDIDGSQVAHVYYVEKDLERIKNYCEKDVLTVAQIFRKFRNENLLERIEA</sequence>
<dbReference type="Pfam" id="PF10108">
    <property type="entry name" value="DNA_pol_B_exo2"/>
    <property type="match status" value="1"/>
</dbReference>
<keyword evidence="3" id="KW-1185">Reference proteome</keyword>
<comment type="caution">
    <text evidence="2">The sequence shown here is derived from an EMBL/GenBank/DDBJ whole genome shotgun (WGS) entry which is preliminary data.</text>
</comment>
<protein>
    <submittedName>
        <fullName evidence="2">Uncharacterized protein YprB with RNaseH-like and TPR domain</fullName>
    </submittedName>
</protein>
<proteinExistence type="predicted"/>
<dbReference type="Proteomes" id="UP001549146">
    <property type="component" value="Unassembled WGS sequence"/>
</dbReference>
<evidence type="ECO:0000313" key="2">
    <source>
        <dbReference type="EMBL" id="MET3730579.1"/>
    </source>
</evidence>
<gene>
    <name evidence="2" type="ORF">ABID46_000131</name>
</gene>
<evidence type="ECO:0000259" key="1">
    <source>
        <dbReference type="Pfam" id="PF10108"/>
    </source>
</evidence>